<evidence type="ECO:0000313" key="3">
    <source>
        <dbReference type="Proteomes" id="UP000236740"/>
    </source>
</evidence>
<accession>A0A1H6AU07</accession>
<dbReference type="EMBL" id="FNVN01000003">
    <property type="protein sequence ID" value="SEG52159.1"/>
    <property type="molecule type" value="Genomic_DNA"/>
</dbReference>
<feature type="region of interest" description="Disordered" evidence="1">
    <location>
        <begin position="1"/>
        <end position="38"/>
    </location>
</feature>
<dbReference type="Proteomes" id="UP000236740">
    <property type="component" value="Unassembled WGS sequence"/>
</dbReference>
<evidence type="ECO:0000313" key="2">
    <source>
        <dbReference type="EMBL" id="SEG52159.1"/>
    </source>
</evidence>
<dbReference type="GeneID" id="54852493"/>
<protein>
    <submittedName>
        <fullName evidence="2">Uncharacterized protein</fullName>
    </submittedName>
</protein>
<keyword evidence="3" id="KW-1185">Reference proteome</keyword>
<organism evidence="2 3">
    <name type="scientific">Halobellus limi</name>
    <dbReference type="NCBI Taxonomy" id="699433"/>
    <lineage>
        <taxon>Archaea</taxon>
        <taxon>Methanobacteriati</taxon>
        <taxon>Methanobacteriota</taxon>
        <taxon>Stenosarchaea group</taxon>
        <taxon>Halobacteria</taxon>
        <taxon>Halobacteriales</taxon>
        <taxon>Haloferacaceae</taxon>
        <taxon>Halobellus</taxon>
    </lineage>
</organism>
<dbReference type="OrthoDB" id="225652at2157"/>
<gene>
    <name evidence="2" type="ORF">SAMN04488133_2521</name>
</gene>
<dbReference type="AlphaFoldDB" id="A0A1H6AU07"/>
<reference evidence="2 3" key="1">
    <citation type="submission" date="2016-10" db="EMBL/GenBank/DDBJ databases">
        <authorList>
            <person name="de Groot N.N."/>
        </authorList>
    </citation>
    <scope>NUCLEOTIDE SEQUENCE [LARGE SCALE GENOMIC DNA]</scope>
    <source>
        <strain evidence="2 3">CGMCC 1.10331</strain>
    </source>
</reference>
<sequence>MDSQPNSPYVYSEDVSEPAEPYVSHDEVEEDALPDPEGRDVIIADGQAMSYRAYHRR</sequence>
<proteinExistence type="predicted"/>
<evidence type="ECO:0000256" key="1">
    <source>
        <dbReference type="SAM" id="MobiDB-lite"/>
    </source>
</evidence>
<name>A0A1H6AU07_9EURY</name>
<dbReference type="RefSeq" id="WP_170216826.1">
    <property type="nucleotide sequence ID" value="NZ_CP031311.1"/>
</dbReference>